<comment type="caution">
    <text evidence="2">The sequence shown here is derived from an EMBL/GenBank/DDBJ whole genome shotgun (WGS) entry which is preliminary data.</text>
</comment>
<protein>
    <submittedName>
        <fullName evidence="2">Uncharacterized protein</fullName>
    </submittedName>
</protein>
<evidence type="ECO:0000313" key="3">
    <source>
        <dbReference type="Proteomes" id="UP001460270"/>
    </source>
</evidence>
<accession>A0AAW0QB16</accession>
<feature type="compositionally biased region" description="Basic and acidic residues" evidence="1">
    <location>
        <begin position="1"/>
        <end position="10"/>
    </location>
</feature>
<proteinExistence type="predicted"/>
<reference evidence="3" key="1">
    <citation type="submission" date="2024-04" db="EMBL/GenBank/DDBJ databases">
        <title>Salinicola lusitanus LLJ914,a marine bacterium isolated from the Okinawa Trough.</title>
        <authorList>
            <person name="Li J."/>
        </authorList>
    </citation>
    <scope>NUCLEOTIDE SEQUENCE [LARGE SCALE GENOMIC DNA]</scope>
</reference>
<dbReference type="Proteomes" id="UP001460270">
    <property type="component" value="Unassembled WGS sequence"/>
</dbReference>
<sequence length="100" mass="11238">MIEQQSDHTLVDPNARHHRKGPNLQPLEHYQTGLISFTHTSRQLTDDDNTSEFIPSSTSIYGDGSSTCVFEAEPGRDSSEGPSRRRTVLHISMDGREQEL</sequence>
<evidence type="ECO:0000313" key="2">
    <source>
        <dbReference type="EMBL" id="KAK7939876.1"/>
    </source>
</evidence>
<dbReference type="AlphaFoldDB" id="A0AAW0QB16"/>
<organism evidence="2 3">
    <name type="scientific">Mugilogobius chulae</name>
    <name type="common">yellowstripe goby</name>
    <dbReference type="NCBI Taxonomy" id="88201"/>
    <lineage>
        <taxon>Eukaryota</taxon>
        <taxon>Metazoa</taxon>
        <taxon>Chordata</taxon>
        <taxon>Craniata</taxon>
        <taxon>Vertebrata</taxon>
        <taxon>Euteleostomi</taxon>
        <taxon>Actinopterygii</taxon>
        <taxon>Neopterygii</taxon>
        <taxon>Teleostei</taxon>
        <taxon>Neoteleostei</taxon>
        <taxon>Acanthomorphata</taxon>
        <taxon>Gobiaria</taxon>
        <taxon>Gobiiformes</taxon>
        <taxon>Gobioidei</taxon>
        <taxon>Gobiidae</taxon>
        <taxon>Gobionellinae</taxon>
        <taxon>Mugilogobius</taxon>
    </lineage>
</organism>
<feature type="compositionally biased region" description="Basic and acidic residues" evidence="1">
    <location>
        <begin position="73"/>
        <end position="83"/>
    </location>
</feature>
<dbReference type="EMBL" id="JBBPFD010000002">
    <property type="protein sequence ID" value="KAK7939876.1"/>
    <property type="molecule type" value="Genomic_DNA"/>
</dbReference>
<name>A0AAW0QB16_9GOBI</name>
<feature type="region of interest" description="Disordered" evidence="1">
    <location>
        <begin position="72"/>
        <end position="100"/>
    </location>
</feature>
<gene>
    <name evidence="2" type="ORF">WMY93_003202</name>
</gene>
<feature type="region of interest" description="Disordered" evidence="1">
    <location>
        <begin position="1"/>
        <end position="28"/>
    </location>
</feature>
<evidence type="ECO:0000256" key="1">
    <source>
        <dbReference type="SAM" id="MobiDB-lite"/>
    </source>
</evidence>
<keyword evidence="3" id="KW-1185">Reference proteome</keyword>